<keyword evidence="7" id="KW-0539">Nucleus</keyword>
<dbReference type="InterPro" id="IPR050548">
    <property type="entry name" value="PcG_chromatin_remod_factors"/>
</dbReference>
<dbReference type="STRING" id="37653.A0A0L8GDE7"/>
<feature type="compositionally biased region" description="Basic residues" evidence="9">
    <location>
        <begin position="462"/>
        <end position="471"/>
    </location>
</feature>
<dbReference type="GO" id="GO:0005634">
    <property type="term" value="C:nucleus"/>
    <property type="evidence" value="ECO:0007669"/>
    <property type="project" value="UniProtKB-SubCell"/>
</dbReference>
<dbReference type="SMART" id="SM00454">
    <property type="entry name" value="SAM"/>
    <property type="match status" value="1"/>
</dbReference>
<feature type="region of interest" description="Disordered" evidence="9">
    <location>
        <begin position="260"/>
        <end position="303"/>
    </location>
</feature>
<dbReference type="KEGG" id="obi:106877822"/>
<keyword evidence="6" id="KW-0804">Transcription</keyword>
<feature type="domain" description="SAM" evidence="10">
    <location>
        <begin position="515"/>
        <end position="583"/>
    </location>
</feature>
<feature type="compositionally biased region" description="Low complexity" evidence="9">
    <location>
        <begin position="285"/>
        <end position="294"/>
    </location>
</feature>
<evidence type="ECO:0000256" key="4">
    <source>
        <dbReference type="ARBA" id="ARBA00022737"/>
    </source>
</evidence>
<dbReference type="GO" id="GO:0003682">
    <property type="term" value="F:chromatin binding"/>
    <property type="evidence" value="ECO:0007669"/>
    <property type="project" value="TreeGrafter"/>
</dbReference>
<feature type="region of interest" description="Disordered" evidence="9">
    <location>
        <begin position="453"/>
        <end position="514"/>
    </location>
</feature>
<dbReference type="InterPro" id="IPR001660">
    <property type="entry name" value="SAM"/>
</dbReference>
<keyword evidence="3" id="KW-0678">Repressor</keyword>
<dbReference type="GO" id="GO:0042393">
    <property type="term" value="F:histone binding"/>
    <property type="evidence" value="ECO:0007669"/>
    <property type="project" value="TreeGrafter"/>
</dbReference>
<evidence type="ECO:0000313" key="11">
    <source>
        <dbReference type="EMBL" id="KOF74555.1"/>
    </source>
</evidence>
<dbReference type="Pfam" id="PF12140">
    <property type="entry name" value="SLED"/>
    <property type="match status" value="1"/>
</dbReference>
<comment type="subcellular location">
    <subcellularLocation>
        <location evidence="1">Nucleus</location>
    </subcellularLocation>
</comment>
<dbReference type="InterPro" id="IPR021987">
    <property type="entry name" value="SLED"/>
</dbReference>
<dbReference type="AlphaFoldDB" id="A0A0L8GDE7"/>
<organism evidence="11">
    <name type="scientific">Octopus bimaculoides</name>
    <name type="common">California two-spotted octopus</name>
    <dbReference type="NCBI Taxonomy" id="37653"/>
    <lineage>
        <taxon>Eukaryota</taxon>
        <taxon>Metazoa</taxon>
        <taxon>Spiralia</taxon>
        <taxon>Lophotrochozoa</taxon>
        <taxon>Mollusca</taxon>
        <taxon>Cephalopoda</taxon>
        <taxon>Coleoidea</taxon>
        <taxon>Octopodiformes</taxon>
        <taxon>Octopoda</taxon>
        <taxon>Incirrata</taxon>
        <taxon>Octopodidae</taxon>
        <taxon>Octopus</taxon>
    </lineage>
</organism>
<accession>A0A0L8GDE7</accession>
<dbReference type="SMART" id="SM00561">
    <property type="entry name" value="MBT"/>
    <property type="match status" value="2"/>
</dbReference>
<dbReference type="PANTHER" id="PTHR12247:SF132">
    <property type="entry name" value="POLYCOMB PROTEIN SCM"/>
    <property type="match status" value="1"/>
</dbReference>
<name>A0A0L8GDE7_OCTBM</name>
<dbReference type="OMA" id="GMPKEEN"/>
<dbReference type="Gene3D" id="2.30.30.140">
    <property type="match status" value="2"/>
</dbReference>
<dbReference type="FunFam" id="2.30.30.140:FF:000028">
    <property type="entry name" value="polycomb protein SCMH1 isoform X1"/>
    <property type="match status" value="1"/>
</dbReference>
<feature type="compositionally biased region" description="Low complexity" evidence="9">
    <location>
        <begin position="494"/>
        <end position="503"/>
    </location>
</feature>
<keyword evidence="4" id="KW-0677">Repeat</keyword>
<feature type="repeat" description="MBT" evidence="8">
    <location>
        <begin position="31"/>
        <end position="129"/>
    </location>
</feature>
<dbReference type="Pfam" id="PF02820">
    <property type="entry name" value="MBT"/>
    <property type="match status" value="2"/>
</dbReference>
<dbReference type="GO" id="GO:0045892">
    <property type="term" value="P:negative regulation of DNA-templated transcription"/>
    <property type="evidence" value="ECO:0007669"/>
    <property type="project" value="TreeGrafter"/>
</dbReference>
<dbReference type="CDD" id="cd09578">
    <property type="entry name" value="SAM_Scm"/>
    <property type="match status" value="1"/>
</dbReference>
<dbReference type="CDD" id="cd20110">
    <property type="entry name" value="MBT_dScm_rpt2"/>
    <property type="match status" value="1"/>
</dbReference>
<dbReference type="EMBL" id="KQ422621">
    <property type="protein sequence ID" value="KOF74555.1"/>
    <property type="molecule type" value="Genomic_DNA"/>
</dbReference>
<dbReference type="InterPro" id="IPR047531">
    <property type="entry name" value="SAM_Scm-like"/>
</dbReference>
<dbReference type="InterPro" id="IPR038348">
    <property type="entry name" value="SLED_sf"/>
</dbReference>
<dbReference type="PROSITE" id="PS51079">
    <property type="entry name" value="MBT"/>
    <property type="match status" value="2"/>
</dbReference>
<evidence type="ECO:0000256" key="1">
    <source>
        <dbReference type="ARBA" id="ARBA00004123"/>
    </source>
</evidence>
<evidence type="ECO:0000256" key="5">
    <source>
        <dbReference type="ARBA" id="ARBA00023015"/>
    </source>
</evidence>
<dbReference type="OrthoDB" id="5912862at2759"/>
<evidence type="ECO:0000256" key="7">
    <source>
        <dbReference type="ARBA" id="ARBA00023242"/>
    </source>
</evidence>
<evidence type="ECO:0000256" key="6">
    <source>
        <dbReference type="ARBA" id="ARBA00023163"/>
    </source>
</evidence>
<evidence type="ECO:0000256" key="8">
    <source>
        <dbReference type="PROSITE-ProRule" id="PRU00459"/>
    </source>
</evidence>
<dbReference type="SUPFAM" id="SSF47769">
    <property type="entry name" value="SAM/Pointed domain"/>
    <property type="match status" value="1"/>
</dbReference>
<feature type="repeat" description="MBT" evidence="8">
    <location>
        <begin position="137"/>
        <end position="238"/>
    </location>
</feature>
<evidence type="ECO:0000256" key="2">
    <source>
        <dbReference type="ARBA" id="ARBA00008469"/>
    </source>
</evidence>
<dbReference type="Pfam" id="PF00536">
    <property type="entry name" value="SAM_1"/>
    <property type="match status" value="1"/>
</dbReference>
<evidence type="ECO:0000256" key="3">
    <source>
        <dbReference type="ARBA" id="ARBA00022491"/>
    </source>
</evidence>
<comment type="similarity">
    <text evidence="2">Belongs to the SCM family.</text>
</comment>
<protein>
    <recommendedName>
        <fullName evidence="10">SAM domain-containing protein</fullName>
    </recommendedName>
</protein>
<keyword evidence="5" id="KW-0805">Transcription regulation</keyword>
<dbReference type="Gene3D" id="1.10.150.50">
    <property type="entry name" value="Transcription Factor, Ets-1"/>
    <property type="match status" value="1"/>
</dbReference>
<dbReference type="Gene3D" id="3.90.1150.190">
    <property type="entry name" value="SLED domain"/>
    <property type="match status" value="1"/>
</dbReference>
<dbReference type="SUPFAM" id="SSF63748">
    <property type="entry name" value="Tudor/PWWP/MBT"/>
    <property type="match status" value="2"/>
</dbReference>
<reference evidence="11" key="1">
    <citation type="submission" date="2015-07" db="EMBL/GenBank/DDBJ databases">
        <title>MeaNS - Measles Nucleotide Surveillance Program.</title>
        <authorList>
            <person name="Tran T."/>
            <person name="Druce J."/>
        </authorList>
    </citation>
    <scope>NUCLEOTIDE SEQUENCE</scope>
    <source>
        <strain evidence="11">UCB-OBI-ISO-001</strain>
        <tissue evidence="11">Gonad</tissue>
    </source>
</reference>
<dbReference type="InterPro" id="IPR004092">
    <property type="entry name" value="Mbt"/>
</dbReference>
<evidence type="ECO:0000256" key="9">
    <source>
        <dbReference type="SAM" id="MobiDB-lite"/>
    </source>
</evidence>
<dbReference type="PANTHER" id="PTHR12247">
    <property type="entry name" value="POLYCOMB GROUP PROTEIN"/>
    <property type="match status" value="1"/>
</dbReference>
<gene>
    <name evidence="11" type="ORF">OCBIM_22035973mg</name>
</gene>
<sequence length="593" mass="65770">MRRRVAYNCEESTMSSSSKGSSYQYDYPGTFNWEDYMKETGSQAAPASCFKQSSTPPNNEFKNGMKIEACDPRNLTSISIATVVGMQGPRLRLRLDGSDNKNDFWRLVDCSDLHSVGYCERNGGLLHPPLGFRMNASSWPIFLQKTLNGAEIAPEKCFKSEPPSPHSNDFKVGMKLEAVDRKNPQLICPATVGAVSNDQIYITFDGWRGAFDYWCRFDSRDIFPVGWCAKSGHPLQPPGQKGTSQYKLNKVIKHQPMVLNLPAPGASSASQVTTPATGPGGGGQSRSSIASPSSPDRQLSPREAHSPVVMITEPDTSSTHSSTTVCVYINRSCNPGSYLNPRKVQQLPLHYGPGTLHRVLREVAQGCIECGNHEQTVFNLLKDGTSKIIVTANNGNKTYTKRLPSAFKISDFWSYLEGMMEELGCCENFLSSQPLEGRCSKCLKVSTHRIKIEEDSPEPRESRHHKAPRRRYSNESIDSQKGIRMHKIQRKMSAYEAEASSTTSDHRPHKVSTDPSDWSIDDVINHICDTDAALKPHTEIFRKHEIDGKALLLLNSDMMMKYLGLKLGPVLKLCNIVDKLRNSTGASGSSGRK</sequence>
<dbReference type="InterPro" id="IPR013761">
    <property type="entry name" value="SAM/pointed_sf"/>
</dbReference>
<evidence type="ECO:0000259" key="10">
    <source>
        <dbReference type="SMART" id="SM00454"/>
    </source>
</evidence>
<proteinExistence type="inferred from homology"/>